<evidence type="ECO:0000259" key="9">
    <source>
        <dbReference type="Pfam" id="PF00108"/>
    </source>
</evidence>
<gene>
    <name evidence="11" type="ORF">SAMN05444955_11386</name>
</gene>
<dbReference type="GO" id="GO:0010124">
    <property type="term" value="P:phenylacetate catabolic process"/>
    <property type="evidence" value="ECO:0007669"/>
    <property type="project" value="TreeGrafter"/>
</dbReference>
<evidence type="ECO:0000256" key="7">
    <source>
        <dbReference type="PIRSR" id="PIRSR000429-1"/>
    </source>
</evidence>
<dbReference type="FunFam" id="3.40.47.10:FF:000010">
    <property type="entry name" value="Acetyl-CoA acetyltransferase (Thiolase)"/>
    <property type="match status" value="1"/>
</dbReference>
<dbReference type="PROSITE" id="PS00737">
    <property type="entry name" value="THIOLASE_2"/>
    <property type="match status" value="1"/>
</dbReference>
<dbReference type="SUPFAM" id="SSF53901">
    <property type="entry name" value="Thiolase-like"/>
    <property type="match status" value="2"/>
</dbReference>
<dbReference type="GO" id="GO:0019619">
    <property type="term" value="P:3,4-dihydroxybenzoate catabolic process"/>
    <property type="evidence" value="ECO:0007669"/>
    <property type="project" value="InterPro"/>
</dbReference>
<dbReference type="Pfam" id="PF00108">
    <property type="entry name" value="Thiolase_N"/>
    <property type="match status" value="1"/>
</dbReference>
<feature type="active site" description="Proton acceptor" evidence="7">
    <location>
        <position position="387"/>
    </location>
</feature>
<evidence type="ECO:0000313" key="12">
    <source>
        <dbReference type="Proteomes" id="UP000199695"/>
    </source>
</evidence>
<dbReference type="PANTHER" id="PTHR43853">
    <property type="entry name" value="3-KETOACYL-COA THIOLASE, PEROXISOMAL"/>
    <property type="match status" value="1"/>
</dbReference>
<dbReference type="InterPro" id="IPR002155">
    <property type="entry name" value="Thiolase"/>
</dbReference>
<evidence type="ECO:0000256" key="6">
    <source>
        <dbReference type="ARBA" id="ARBA00048527"/>
    </source>
</evidence>
<proteinExistence type="inferred from homology"/>
<evidence type="ECO:0000256" key="8">
    <source>
        <dbReference type="RuleBase" id="RU003557"/>
    </source>
</evidence>
<dbReference type="GO" id="GO:0005737">
    <property type="term" value="C:cytoplasm"/>
    <property type="evidence" value="ECO:0007669"/>
    <property type="project" value="UniProtKB-ARBA"/>
</dbReference>
<evidence type="ECO:0000256" key="2">
    <source>
        <dbReference type="ARBA" id="ARBA00005211"/>
    </source>
</evidence>
<evidence type="ECO:0000256" key="3">
    <source>
        <dbReference type="ARBA" id="ARBA00010982"/>
    </source>
</evidence>
<evidence type="ECO:0000256" key="5">
    <source>
        <dbReference type="ARBA" id="ARBA00023315"/>
    </source>
</evidence>
<feature type="active site" description="Acyl-thioester intermediate" evidence="7">
    <location>
        <position position="91"/>
    </location>
</feature>
<keyword evidence="4 8" id="KW-0808">Transferase</keyword>
<feature type="domain" description="Thiolase C-terminal" evidence="10">
    <location>
        <begin position="279"/>
        <end position="400"/>
    </location>
</feature>
<dbReference type="OrthoDB" id="9764892at2"/>
<dbReference type="InterPro" id="IPR016039">
    <property type="entry name" value="Thiolase-like"/>
</dbReference>
<feature type="domain" description="Thiolase N-terminal" evidence="9">
    <location>
        <begin position="5"/>
        <end position="270"/>
    </location>
</feature>
<dbReference type="InterPro" id="IPR012793">
    <property type="entry name" value="PcaF"/>
</dbReference>
<dbReference type="Proteomes" id="UP000199695">
    <property type="component" value="Unassembled WGS sequence"/>
</dbReference>
<comment type="similarity">
    <text evidence="3 8">Belongs to the thiolase-like superfamily. Thiolase family.</text>
</comment>
<comment type="catalytic activity">
    <reaction evidence="6">
        <text>succinyl-CoA + acetyl-CoA = 3-oxoadipyl-CoA + CoA</text>
        <dbReference type="Rhea" id="RHEA:19481"/>
        <dbReference type="ChEBI" id="CHEBI:57287"/>
        <dbReference type="ChEBI" id="CHEBI:57288"/>
        <dbReference type="ChEBI" id="CHEBI:57292"/>
        <dbReference type="ChEBI" id="CHEBI:57348"/>
        <dbReference type="EC" id="2.3.1.174"/>
    </reaction>
</comment>
<dbReference type="AlphaFoldDB" id="A0A1H8H892"/>
<reference evidence="11 12" key="1">
    <citation type="submission" date="2016-10" db="EMBL/GenBank/DDBJ databases">
        <authorList>
            <person name="de Groot N.N."/>
        </authorList>
    </citation>
    <scope>NUCLEOTIDE SEQUENCE [LARGE SCALE GENOMIC DNA]</scope>
    <source>
        <strain evidence="11 12">DSM 46701</strain>
    </source>
</reference>
<evidence type="ECO:0000256" key="1">
    <source>
        <dbReference type="ARBA" id="ARBA00005189"/>
    </source>
</evidence>
<dbReference type="NCBIfam" id="TIGR01930">
    <property type="entry name" value="AcCoA-C-Actrans"/>
    <property type="match status" value="1"/>
</dbReference>
<keyword evidence="5 8" id="KW-0012">Acyltransferase</keyword>
<dbReference type="GO" id="GO:0006635">
    <property type="term" value="P:fatty acid beta-oxidation"/>
    <property type="evidence" value="ECO:0007669"/>
    <property type="project" value="TreeGrafter"/>
</dbReference>
<comment type="pathway">
    <text evidence="2">Aromatic compound metabolism.</text>
</comment>
<dbReference type="InterPro" id="IPR050215">
    <property type="entry name" value="Thiolase-like_sf_Thiolase"/>
</dbReference>
<feature type="active site" description="Proton acceptor" evidence="7">
    <location>
        <position position="357"/>
    </location>
</feature>
<dbReference type="PANTHER" id="PTHR43853:SF2">
    <property type="entry name" value="3-OXOADIPYL-COA_3-OXO-5,6-DEHYDROSUBERYL-COA THIOLASE"/>
    <property type="match status" value="1"/>
</dbReference>
<dbReference type="PROSITE" id="PS00098">
    <property type="entry name" value="THIOLASE_1"/>
    <property type="match status" value="1"/>
</dbReference>
<evidence type="ECO:0000313" key="11">
    <source>
        <dbReference type="EMBL" id="SEN52446.1"/>
    </source>
</evidence>
<dbReference type="Pfam" id="PF02803">
    <property type="entry name" value="Thiolase_C"/>
    <property type="match status" value="1"/>
</dbReference>
<dbReference type="InterPro" id="IPR020610">
    <property type="entry name" value="Thiolase_AS"/>
</dbReference>
<dbReference type="Gene3D" id="3.40.47.10">
    <property type="match status" value="1"/>
</dbReference>
<accession>A0A1H8H892</accession>
<sequence>MRREVVIVDAVRTPIGRFQGSLSPVRPDDLAAHVIRGLLDRHPELDPAQVEDVIFGCANQAGEDNRNVARMALLLAGLPEQVGGSTVNRLCGSGLEAVNQAAAAIAMGCGDVMIAGGVESMSRAPLVMLKPEEILARGNQTLVDTTLGWRFVNPRLAEMYDPISMGETAENVAEKYGISREDQDQFAFTSQQRTKAAWEQGKFADEILPVPVTQRNGESVVVDKDEHPRPNTTLEKLAQLRPAFRRGGSVTAGNSSGINDGASAVLLAERETAHKLGFKPLAKIITFAVAGVHPDYMGIGPVEATRKVLKRAGLTVKDLDLVELNEAFAAQAVACMRQLDLDPDRVNVNGGAIALGHPLGASGARILTTLVHELKRRGGKYGLATMCIGVGQGIATLVERADD</sequence>
<dbReference type="RefSeq" id="WP_089970706.1">
    <property type="nucleotide sequence ID" value="NZ_FOCQ01000013.1"/>
</dbReference>
<dbReference type="NCBIfam" id="TIGR02430">
    <property type="entry name" value="pcaF"/>
    <property type="match status" value="1"/>
</dbReference>
<dbReference type="STRING" id="1173111.SAMN05444955_11386"/>
<dbReference type="InterPro" id="IPR020615">
    <property type="entry name" value="Thiolase_acyl_enz_int_AS"/>
</dbReference>
<dbReference type="PROSITE" id="PS00099">
    <property type="entry name" value="THIOLASE_3"/>
    <property type="match status" value="1"/>
</dbReference>
<keyword evidence="12" id="KW-1185">Reference proteome</keyword>
<dbReference type="PIRSF" id="PIRSF000429">
    <property type="entry name" value="Ac-CoA_Ac_transf"/>
    <property type="match status" value="1"/>
</dbReference>
<dbReference type="GO" id="GO:0033812">
    <property type="term" value="F:3-oxoadipyl-CoA thiolase activity"/>
    <property type="evidence" value="ECO:0007669"/>
    <property type="project" value="UniProtKB-EC"/>
</dbReference>
<comment type="pathway">
    <text evidence="1">Lipid metabolism.</text>
</comment>
<dbReference type="NCBIfam" id="NF006551">
    <property type="entry name" value="PRK09050.1"/>
    <property type="match status" value="1"/>
</dbReference>
<organism evidence="11 12">
    <name type="scientific">Lihuaxuella thermophila</name>
    <dbReference type="NCBI Taxonomy" id="1173111"/>
    <lineage>
        <taxon>Bacteria</taxon>
        <taxon>Bacillati</taxon>
        <taxon>Bacillota</taxon>
        <taxon>Bacilli</taxon>
        <taxon>Bacillales</taxon>
        <taxon>Thermoactinomycetaceae</taxon>
        <taxon>Lihuaxuella</taxon>
    </lineage>
</organism>
<dbReference type="InterPro" id="IPR020616">
    <property type="entry name" value="Thiolase_N"/>
</dbReference>
<dbReference type="CDD" id="cd00751">
    <property type="entry name" value="thiolase"/>
    <property type="match status" value="1"/>
</dbReference>
<protein>
    <submittedName>
        <fullName evidence="11">3-oxo-5,6-didehydrosuberyl-CoA/3-oxoadipyl-CoA thiolase</fullName>
    </submittedName>
</protein>
<name>A0A1H8H892_9BACL</name>
<dbReference type="EMBL" id="FOCQ01000013">
    <property type="protein sequence ID" value="SEN52446.1"/>
    <property type="molecule type" value="Genomic_DNA"/>
</dbReference>
<evidence type="ECO:0000259" key="10">
    <source>
        <dbReference type="Pfam" id="PF02803"/>
    </source>
</evidence>
<dbReference type="InterPro" id="IPR020617">
    <property type="entry name" value="Thiolase_C"/>
</dbReference>
<dbReference type="InterPro" id="IPR020613">
    <property type="entry name" value="Thiolase_CS"/>
</dbReference>
<evidence type="ECO:0000256" key="4">
    <source>
        <dbReference type="ARBA" id="ARBA00022679"/>
    </source>
</evidence>